<evidence type="ECO:0000256" key="2">
    <source>
        <dbReference type="SAM" id="Phobius"/>
    </source>
</evidence>
<dbReference type="Proteomes" id="UP001595906">
    <property type="component" value="Unassembled WGS sequence"/>
</dbReference>
<accession>A0ABV8PUV0</accession>
<reference evidence="5" key="1">
    <citation type="journal article" date="2019" name="Int. J. Syst. Evol. Microbiol.">
        <title>The Global Catalogue of Microorganisms (GCM) 10K type strain sequencing project: providing services to taxonomists for standard genome sequencing and annotation.</title>
        <authorList>
            <consortium name="The Broad Institute Genomics Platform"/>
            <consortium name="The Broad Institute Genome Sequencing Center for Infectious Disease"/>
            <person name="Wu L."/>
            <person name="Ma J."/>
        </authorList>
    </citation>
    <scope>NUCLEOTIDE SEQUENCE [LARGE SCALE GENOMIC DNA]</scope>
    <source>
        <strain evidence="5">CECT 8010</strain>
    </source>
</reference>
<gene>
    <name evidence="4" type="ORF">ACFOW1_03455</name>
</gene>
<proteinExistence type="inferred from homology"/>
<dbReference type="RefSeq" id="WP_379012318.1">
    <property type="nucleotide sequence ID" value="NZ_JBHSDC010000002.1"/>
</dbReference>
<dbReference type="PANTHER" id="PTHR30576:SF0">
    <property type="entry name" value="UNDECAPRENYL-PHOSPHATE N-ACETYLGALACTOSAMINYL 1-PHOSPHATE TRANSFERASE-RELATED"/>
    <property type="match status" value="1"/>
</dbReference>
<organism evidence="4 5">
    <name type="scientific">Parasediminibacterium paludis</name>
    <dbReference type="NCBI Taxonomy" id="908966"/>
    <lineage>
        <taxon>Bacteria</taxon>
        <taxon>Pseudomonadati</taxon>
        <taxon>Bacteroidota</taxon>
        <taxon>Chitinophagia</taxon>
        <taxon>Chitinophagales</taxon>
        <taxon>Chitinophagaceae</taxon>
        <taxon>Parasediminibacterium</taxon>
    </lineage>
</organism>
<keyword evidence="2" id="KW-0472">Membrane</keyword>
<feature type="domain" description="Bacterial sugar transferase" evidence="3">
    <location>
        <begin position="154"/>
        <end position="333"/>
    </location>
</feature>
<evidence type="ECO:0000313" key="5">
    <source>
        <dbReference type="Proteomes" id="UP001595906"/>
    </source>
</evidence>
<protein>
    <submittedName>
        <fullName evidence="4">Sugar transferase</fullName>
    </submittedName>
</protein>
<evidence type="ECO:0000313" key="4">
    <source>
        <dbReference type="EMBL" id="MFC4230933.1"/>
    </source>
</evidence>
<feature type="transmembrane region" description="Helical" evidence="2">
    <location>
        <begin position="159"/>
        <end position="182"/>
    </location>
</feature>
<comment type="caution">
    <text evidence="4">The sequence shown here is derived from an EMBL/GenBank/DDBJ whole genome shotgun (WGS) entry which is preliminary data.</text>
</comment>
<comment type="similarity">
    <text evidence="1">Belongs to the bacterial sugar transferase family.</text>
</comment>
<keyword evidence="2" id="KW-0812">Transmembrane</keyword>
<sequence length="339" mass="39075">MQNTLQNIPKRSAAFVTNFKGNILPRAKKQPQKKLSCLLVNPDVVAKELIKKPSFNNKFTYNIWSGPMDNKLIKYLKKNNYSYVVIDKWISDDAITHFLDLIRFHDVNNGKIINIISFYEKVTHCSPMLYMNDYSENNPEDLVIRPSQSFLMIKRAIDIVVTSLALPIAIPIMMLAFFATWLSSKGPVLFKQQRVGFNGKVFTIYKIRTMVHNPLGYNSPTIKGDSRITKVGRILRKTKIDEFPQFLNVLKGEMSLIGPRPEKKDIVDRFESENSFYKYRHIVKPGITGWAQVNYPTATPEETLQKLEYDLYYINHISLKLEMQIILKTAGVITTLDSL</sequence>
<evidence type="ECO:0000256" key="1">
    <source>
        <dbReference type="ARBA" id="ARBA00006464"/>
    </source>
</evidence>
<keyword evidence="4" id="KW-0808">Transferase</keyword>
<dbReference type="GO" id="GO:0016740">
    <property type="term" value="F:transferase activity"/>
    <property type="evidence" value="ECO:0007669"/>
    <property type="project" value="UniProtKB-KW"/>
</dbReference>
<dbReference type="InterPro" id="IPR003362">
    <property type="entry name" value="Bact_transf"/>
</dbReference>
<name>A0ABV8PUV0_9BACT</name>
<dbReference type="PANTHER" id="PTHR30576">
    <property type="entry name" value="COLANIC BIOSYNTHESIS UDP-GLUCOSE LIPID CARRIER TRANSFERASE"/>
    <property type="match status" value="1"/>
</dbReference>
<evidence type="ECO:0000259" key="3">
    <source>
        <dbReference type="Pfam" id="PF02397"/>
    </source>
</evidence>
<dbReference type="EMBL" id="JBHSDC010000002">
    <property type="protein sequence ID" value="MFC4230933.1"/>
    <property type="molecule type" value="Genomic_DNA"/>
</dbReference>
<dbReference type="Pfam" id="PF02397">
    <property type="entry name" value="Bac_transf"/>
    <property type="match status" value="1"/>
</dbReference>
<keyword evidence="5" id="KW-1185">Reference proteome</keyword>
<keyword evidence="2" id="KW-1133">Transmembrane helix</keyword>